<protein>
    <submittedName>
        <fullName evidence="1">Uncharacterized protein</fullName>
    </submittedName>
</protein>
<reference evidence="1 2" key="1">
    <citation type="submission" date="2018-08" db="EMBL/GenBank/DDBJ databases">
        <title>Bacillus jemisoniae sp. nov., Bacillus chryseoplanitiae sp. nov., Bacillus resnikiae sp. nov., and Bacillus frankliniae sp. nov., isolated from Viking spacecraft and associated surfaces.</title>
        <authorList>
            <person name="Seuylemezian A."/>
            <person name="Vaishampayan P."/>
        </authorList>
    </citation>
    <scope>NUCLEOTIDE SEQUENCE [LARGE SCALE GENOMIC DNA]</scope>
    <source>
        <strain evidence="1 2">JJ-247</strain>
    </source>
</reference>
<dbReference type="OrthoDB" id="2691759at2"/>
<dbReference type="AlphaFoldDB" id="A0A398AX70"/>
<accession>A0A398AX70</accession>
<organism evidence="1 2">
    <name type="scientific">Mesobacillus zeae</name>
    <dbReference type="NCBI Taxonomy" id="1917180"/>
    <lineage>
        <taxon>Bacteria</taxon>
        <taxon>Bacillati</taxon>
        <taxon>Bacillota</taxon>
        <taxon>Bacilli</taxon>
        <taxon>Bacillales</taxon>
        <taxon>Bacillaceae</taxon>
        <taxon>Mesobacillus</taxon>
    </lineage>
</organism>
<dbReference type="EMBL" id="QWVT01000040">
    <property type="protein sequence ID" value="RID82252.1"/>
    <property type="molecule type" value="Genomic_DNA"/>
</dbReference>
<name>A0A398AX70_9BACI</name>
<comment type="caution">
    <text evidence="1">The sequence shown here is derived from an EMBL/GenBank/DDBJ whole genome shotgun (WGS) entry which is preliminary data.</text>
</comment>
<dbReference type="RefSeq" id="WP_119114559.1">
    <property type="nucleotide sequence ID" value="NZ_CBCSEO010000018.1"/>
</dbReference>
<proteinExistence type="predicted"/>
<gene>
    <name evidence="1" type="ORF">D1970_19675</name>
</gene>
<evidence type="ECO:0000313" key="2">
    <source>
        <dbReference type="Proteomes" id="UP000265816"/>
    </source>
</evidence>
<sequence>MLIAQPYIIVKRTIKDNRQLTIETRETLKLYHDRIISASNHFYLDDILDMSYKPFSGNKGLLYFHTIRGVYSFHIPSKPCKFIGQYQYLKEMRAQQGCPLTDW</sequence>
<evidence type="ECO:0000313" key="1">
    <source>
        <dbReference type="EMBL" id="RID82252.1"/>
    </source>
</evidence>
<keyword evidence="2" id="KW-1185">Reference proteome</keyword>
<dbReference type="Proteomes" id="UP000265816">
    <property type="component" value="Unassembled WGS sequence"/>
</dbReference>